<dbReference type="EMBL" id="JAZDWU010000041">
    <property type="protein sequence ID" value="KAK9982770.1"/>
    <property type="molecule type" value="Genomic_DNA"/>
</dbReference>
<reference evidence="2 3" key="1">
    <citation type="submission" date="2024-01" db="EMBL/GenBank/DDBJ databases">
        <title>A telomere-to-telomere, gap-free genome of sweet tea (Lithocarpus litseifolius).</title>
        <authorList>
            <person name="Zhou J."/>
        </authorList>
    </citation>
    <scope>NUCLEOTIDE SEQUENCE [LARGE SCALE GENOMIC DNA]</scope>
    <source>
        <strain evidence="2">Zhou-2022a</strain>
        <tissue evidence="2">Leaf</tissue>
    </source>
</reference>
<sequence length="100" mass="11499">MHPFRCPYRVIAYFYFLLCLEPSVHPAEPPRLSMQMPNRSLPGPVTKKQTSLVGLAVPASHLMQRPSKSIDMGQERKRVASFLVWSLVKKGSTSSYRFFW</sequence>
<protein>
    <recommendedName>
        <fullName evidence="4">Secreted protein</fullName>
    </recommendedName>
</protein>
<feature type="signal peptide" evidence="1">
    <location>
        <begin position="1"/>
        <end position="26"/>
    </location>
</feature>
<gene>
    <name evidence="2" type="ORF">SO802_035310</name>
</gene>
<name>A0AAW2BFA6_9ROSI</name>
<dbReference type="Proteomes" id="UP001459277">
    <property type="component" value="Unassembled WGS sequence"/>
</dbReference>
<feature type="chain" id="PRO_5043452731" description="Secreted protein" evidence="1">
    <location>
        <begin position="27"/>
        <end position="100"/>
    </location>
</feature>
<organism evidence="2 3">
    <name type="scientific">Lithocarpus litseifolius</name>
    <dbReference type="NCBI Taxonomy" id="425828"/>
    <lineage>
        <taxon>Eukaryota</taxon>
        <taxon>Viridiplantae</taxon>
        <taxon>Streptophyta</taxon>
        <taxon>Embryophyta</taxon>
        <taxon>Tracheophyta</taxon>
        <taxon>Spermatophyta</taxon>
        <taxon>Magnoliopsida</taxon>
        <taxon>eudicotyledons</taxon>
        <taxon>Gunneridae</taxon>
        <taxon>Pentapetalae</taxon>
        <taxon>rosids</taxon>
        <taxon>fabids</taxon>
        <taxon>Fagales</taxon>
        <taxon>Fagaceae</taxon>
        <taxon>Lithocarpus</taxon>
    </lineage>
</organism>
<keyword evidence="3" id="KW-1185">Reference proteome</keyword>
<keyword evidence="1" id="KW-0732">Signal</keyword>
<comment type="caution">
    <text evidence="2">The sequence shown here is derived from an EMBL/GenBank/DDBJ whole genome shotgun (WGS) entry which is preliminary data.</text>
</comment>
<evidence type="ECO:0008006" key="4">
    <source>
        <dbReference type="Google" id="ProtNLM"/>
    </source>
</evidence>
<proteinExistence type="predicted"/>
<evidence type="ECO:0000256" key="1">
    <source>
        <dbReference type="SAM" id="SignalP"/>
    </source>
</evidence>
<evidence type="ECO:0000313" key="3">
    <source>
        <dbReference type="Proteomes" id="UP001459277"/>
    </source>
</evidence>
<evidence type="ECO:0000313" key="2">
    <source>
        <dbReference type="EMBL" id="KAK9982770.1"/>
    </source>
</evidence>
<dbReference type="AlphaFoldDB" id="A0AAW2BFA6"/>
<accession>A0AAW2BFA6</accession>